<proteinExistence type="predicted"/>
<accession>A0A231GQQ7</accession>
<dbReference type="Pfam" id="PF05489">
    <property type="entry name" value="Phage_tail_X"/>
    <property type="match status" value="1"/>
</dbReference>
<dbReference type="RefSeq" id="WP_090455551.1">
    <property type="nucleotide sequence ID" value="NZ_FNTC01000002.1"/>
</dbReference>
<reference evidence="2" key="1">
    <citation type="submission" date="2016-10" db="EMBL/GenBank/DDBJ databases">
        <authorList>
            <person name="Varghese N."/>
            <person name="Submissions S."/>
        </authorList>
    </citation>
    <scope>NUCLEOTIDE SEQUENCE [LARGE SCALE GENOMIC DNA]</scope>
    <source>
        <strain evidence="2">BS3660</strain>
    </source>
</reference>
<protein>
    <submittedName>
        <fullName evidence="1">P2-like prophage tail protein X</fullName>
    </submittedName>
</protein>
<gene>
    <name evidence="1" type="ORF">SAMN04490187_4285</name>
</gene>
<evidence type="ECO:0000313" key="2">
    <source>
        <dbReference type="Proteomes" id="UP000198542"/>
    </source>
</evidence>
<evidence type="ECO:0000313" key="1">
    <source>
        <dbReference type="EMBL" id="SEC41606.1"/>
    </source>
</evidence>
<organism evidence="1 2">
    <name type="scientific">Pseudomonas jessenii</name>
    <dbReference type="NCBI Taxonomy" id="77298"/>
    <lineage>
        <taxon>Bacteria</taxon>
        <taxon>Pseudomonadati</taxon>
        <taxon>Pseudomonadota</taxon>
        <taxon>Gammaproteobacteria</taxon>
        <taxon>Pseudomonadales</taxon>
        <taxon>Pseudomonadaceae</taxon>
        <taxon>Pseudomonas</taxon>
    </lineage>
</organism>
<dbReference type="AlphaFoldDB" id="A0A231GQQ7"/>
<keyword evidence="2" id="KW-1185">Reference proteome</keyword>
<dbReference type="InterPro" id="IPR008861">
    <property type="entry name" value="GpX-like"/>
</dbReference>
<dbReference type="EMBL" id="FNTC01000002">
    <property type="protein sequence ID" value="SEC41606.1"/>
    <property type="molecule type" value="Genomic_DNA"/>
</dbReference>
<name>A0A231GQQ7_PSEJE</name>
<dbReference type="Proteomes" id="UP000198542">
    <property type="component" value="Unassembled WGS sequence"/>
</dbReference>
<sequence length="68" mass="7468">MAMTCRTADGDLLDTLCHHYYGHLNRSVEAVLAANQGLADEPQPFRAGVLITLPELVVETDSVISLWE</sequence>